<dbReference type="InterPro" id="IPR039448">
    <property type="entry name" value="Beta_helix"/>
</dbReference>
<dbReference type="GO" id="GO:0005576">
    <property type="term" value="C:extracellular region"/>
    <property type="evidence" value="ECO:0007669"/>
    <property type="project" value="UniProtKB-SubCell"/>
</dbReference>
<comment type="caution">
    <text evidence="6">The sequence shown here is derived from an EMBL/GenBank/DDBJ whole genome shotgun (WGS) entry which is preliminary data.</text>
</comment>
<keyword evidence="2" id="KW-0964">Secreted</keyword>
<accession>A0A9D1SFC7</accession>
<dbReference type="Pfam" id="PF21258">
    <property type="entry name" value="Glyco_hydro_120_ins"/>
    <property type="match status" value="1"/>
</dbReference>
<dbReference type="AlphaFoldDB" id="A0A9D1SFC7"/>
<name>A0A9D1SFC7_9FIRM</name>
<dbReference type="InterPro" id="IPR012334">
    <property type="entry name" value="Pectin_lyas_fold"/>
</dbReference>
<organism evidence="6 7">
    <name type="scientific">Candidatus Ornithomonoglobus merdipullorum</name>
    <dbReference type="NCBI Taxonomy" id="2840895"/>
    <lineage>
        <taxon>Bacteria</taxon>
        <taxon>Bacillati</taxon>
        <taxon>Bacillota</taxon>
        <taxon>Clostridia</taxon>
        <taxon>Candidatus Ornithomonoglobus</taxon>
    </lineage>
</organism>
<dbReference type="SMART" id="SM00710">
    <property type="entry name" value="PbH1"/>
    <property type="match status" value="4"/>
</dbReference>
<dbReference type="InterPro" id="IPR049169">
    <property type="entry name" value="Glyco_hydro_120_ins"/>
</dbReference>
<reference evidence="6" key="1">
    <citation type="submission" date="2020-10" db="EMBL/GenBank/DDBJ databases">
        <authorList>
            <person name="Gilroy R."/>
        </authorList>
    </citation>
    <scope>NUCLEOTIDE SEQUENCE</scope>
    <source>
        <strain evidence="6">USAMLcec3-3695</strain>
    </source>
</reference>
<feature type="domain" description="Right handed beta helix" evidence="4">
    <location>
        <begin position="286"/>
        <end position="395"/>
    </location>
</feature>
<evidence type="ECO:0000259" key="4">
    <source>
        <dbReference type="Pfam" id="PF13229"/>
    </source>
</evidence>
<dbReference type="InterPro" id="IPR052052">
    <property type="entry name" value="Polysaccharide_Lyase_9"/>
</dbReference>
<evidence type="ECO:0000313" key="7">
    <source>
        <dbReference type="Proteomes" id="UP000824109"/>
    </source>
</evidence>
<sequence length="619" mass="69904">MEYHVSKKGSDRNNGTQEKPFLTISKAAELAEENDRIIVHEGVYRECVSPANGARTAQGRIIYEAAENEKVVIKGSERIKDWKREENGVWRTIIDNGFFGKYNPYKEIIWGDWLFEPTDRVLHTGQVYINGKALREVTDSAECASKSMTWCCETDETKTVIRANFADADPNEELAEINVRRSCFAPVHTGVNYITVRGFEMEHAASEWAPPTAEQTGMLCTNWSKGWIIENNILHDAKCSAVSVGKERSTGHNLHTRYHRKSGYQNQLETVFAALHIGWSKERIGGHVIRNNTIYDCGQNGIVGHMGGAFSEIYGNHIYNIGNKREFFGAEIAGIKLHAAIDTYIHNNNIHDCVWGTWLDWQAQGVRLSSNLYFNNDNDIWIEVTHGPHIVDNNIFASRLNFRNAAQGGAYIHNLFCGAQLRYDVLDRSTPYHLSHSTEVKGTAVVYGGDDRYFNNIFVGGEPDEGWKCGTELYNGFTSSMEEYIEKTSVYLSDPDKASGVRQPVYINNNSYLAGAKGFEKEKNKIESDYDPKIRVSEENGSFYLEIDIPEYGLVKDAQQVRTHNLPIPRIAEAPYEKPDGTELVIDRDYFGICRAGSPTAGPFEGIEPGKHRLLVWQR</sequence>
<evidence type="ECO:0000256" key="3">
    <source>
        <dbReference type="ARBA" id="ARBA00022729"/>
    </source>
</evidence>
<feature type="domain" description="Glycoside hydrolase 120 insertion" evidence="5">
    <location>
        <begin position="79"/>
        <end position="145"/>
    </location>
</feature>
<dbReference type="PANTHER" id="PTHR40088">
    <property type="entry name" value="PECTATE LYASE (EUROFUNG)"/>
    <property type="match status" value="1"/>
</dbReference>
<dbReference type="Proteomes" id="UP000824109">
    <property type="component" value="Unassembled WGS sequence"/>
</dbReference>
<proteinExistence type="predicted"/>
<dbReference type="Gene3D" id="2.160.20.10">
    <property type="entry name" value="Single-stranded right-handed beta-helix, Pectin lyase-like"/>
    <property type="match status" value="1"/>
</dbReference>
<dbReference type="InterPro" id="IPR013780">
    <property type="entry name" value="Glyco_hydro_b"/>
</dbReference>
<dbReference type="EMBL" id="DVNB01000099">
    <property type="protein sequence ID" value="HIU58086.1"/>
    <property type="molecule type" value="Genomic_DNA"/>
</dbReference>
<keyword evidence="3" id="KW-0732">Signal</keyword>
<dbReference type="GO" id="GO:0016837">
    <property type="term" value="F:carbon-oxygen lyase activity, acting on polysaccharides"/>
    <property type="evidence" value="ECO:0007669"/>
    <property type="project" value="TreeGrafter"/>
</dbReference>
<reference evidence="6" key="2">
    <citation type="journal article" date="2021" name="PeerJ">
        <title>Extensive microbial diversity within the chicken gut microbiome revealed by metagenomics and culture.</title>
        <authorList>
            <person name="Gilroy R."/>
            <person name="Ravi A."/>
            <person name="Getino M."/>
            <person name="Pursley I."/>
            <person name="Horton D.L."/>
            <person name="Alikhan N.F."/>
            <person name="Baker D."/>
            <person name="Gharbi K."/>
            <person name="Hall N."/>
            <person name="Watson M."/>
            <person name="Adriaenssens E.M."/>
            <person name="Foster-Nyarko E."/>
            <person name="Jarju S."/>
            <person name="Secka A."/>
            <person name="Antonio M."/>
            <person name="Oren A."/>
            <person name="Chaudhuri R.R."/>
            <person name="La Ragione R."/>
            <person name="Hildebrand F."/>
            <person name="Pallen M.J."/>
        </authorList>
    </citation>
    <scope>NUCLEOTIDE SEQUENCE</scope>
    <source>
        <strain evidence="6">USAMLcec3-3695</strain>
    </source>
</reference>
<dbReference type="PANTHER" id="PTHR40088:SF2">
    <property type="entry name" value="SECRETED SUGAR HYDROLASE"/>
    <property type="match status" value="1"/>
</dbReference>
<evidence type="ECO:0000256" key="2">
    <source>
        <dbReference type="ARBA" id="ARBA00022525"/>
    </source>
</evidence>
<gene>
    <name evidence="6" type="ORF">IAA61_09805</name>
</gene>
<evidence type="ECO:0000256" key="1">
    <source>
        <dbReference type="ARBA" id="ARBA00004613"/>
    </source>
</evidence>
<dbReference type="InterPro" id="IPR006626">
    <property type="entry name" value="PbH1"/>
</dbReference>
<protein>
    <submittedName>
        <fullName evidence="6">Right-handed parallel beta-helix repeat-containing protein</fullName>
    </submittedName>
</protein>
<dbReference type="InterPro" id="IPR011050">
    <property type="entry name" value="Pectin_lyase_fold/virulence"/>
</dbReference>
<evidence type="ECO:0000313" key="6">
    <source>
        <dbReference type="EMBL" id="HIU58086.1"/>
    </source>
</evidence>
<evidence type="ECO:0000259" key="5">
    <source>
        <dbReference type="Pfam" id="PF21258"/>
    </source>
</evidence>
<dbReference type="Gene3D" id="2.60.40.1180">
    <property type="entry name" value="Golgi alpha-mannosidase II"/>
    <property type="match status" value="1"/>
</dbReference>
<comment type="subcellular location">
    <subcellularLocation>
        <location evidence="1">Secreted</location>
    </subcellularLocation>
</comment>
<dbReference type="SUPFAM" id="SSF51126">
    <property type="entry name" value="Pectin lyase-like"/>
    <property type="match status" value="1"/>
</dbReference>
<dbReference type="Pfam" id="PF13229">
    <property type="entry name" value="Beta_helix"/>
    <property type="match status" value="1"/>
</dbReference>